<protein>
    <recommendedName>
        <fullName evidence="5">Translocation and assembly module TamB C-terminal domain-containing protein</fullName>
    </recommendedName>
</protein>
<dbReference type="PANTHER" id="PTHR36985:SF1">
    <property type="entry name" value="TRANSLOCATION AND ASSEMBLY MODULE SUBUNIT TAMB"/>
    <property type="match status" value="1"/>
</dbReference>
<keyword evidence="7" id="KW-1185">Reference proteome</keyword>
<evidence type="ECO:0000256" key="1">
    <source>
        <dbReference type="ARBA" id="ARBA00004167"/>
    </source>
</evidence>
<reference evidence="6 7" key="1">
    <citation type="journal article" date="2020" name="Microorganisms">
        <title>Osmotic Adaptation and Compatible Solute Biosynthesis of Phototrophic Bacteria as Revealed from Genome Analyses.</title>
        <authorList>
            <person name="Imhoff J.F."/>
            <person name="Rahn T."/>
            <person name="Kunzel S."/>
            <person name="Keller A."/>
            <person name="Neulinger S.C."/>
        </authorList>
    </citation>
    <scope>NUCLEOTIDE SEQUENCE [LARGE SCALE GENOMIC DNA]</scope>
    <source>
        <strain evidence="6 7">DSM 21303</strain>
    </source>
</reference>
<gene>
    <name evidence="6" type="ORF">CKO25_00700</name>
</gene>
<organism evidence="6 7">
    <name type="scientific">Thiocapsa imhoffii</name>
    <dbReference type="NCBI Taxonomy" id="382777"/>
    <lineage>
        <taxon>Bacteria</taxon>
        <taxon>Pseudomonadati</taxon>
        <taxon>Pseudomonadota</taxon>
        <taxon>Gammaproteobacteria</taxon>
        <taxon>Chromatiales</taxon>
        <taxon>Chromatiaceae</taxon>
        <taxon>Thiocapsa</taxon>
    </lineage>
</organism>
<keyword evidence="2" id="KW-0812">Transmembrane</keyword>
<keyword evidence="3" id="KW-1133">Transmembrane helix</keyword>
<accession>A0A9X0WEL2</accession>
<evidence type="ECO:0000313" key="6">
    <source>
        <dbReference type="EMBL" id="MBK1643197.1"/>
    </source>
</evidence>
<proteinExistence type="predicted"/>
<keyword evidence="4" id="KW-0472">Membrane</keyword>
<dbReference type="GO" id="GO:0005886">
    <property type="term" value="C:plasma membrane"/>
    <property type="evidence" value="ECO:0007669"/>
    <property type="project" value="InterPro"/>
</dbReference>
<dbReference type="Proteomes" id="UP001138802">
    <property type="component" value="Unassembled WGS sequence"/>
</dbReference>
<name>A0A9X0WEL2_9GAMM</name>
<dbReference type="Pfam" id="PF04357">
    <property type="entry name" value="TamB"/>
    <property type="match status" value="1"/>
</dbReference>
<dbReference type="PANTHER" id="PTHR36985">
    <property type="entry name" value="TRANSLOCATION AND ASSEMBLY MODULE SUBUNIT TAMB"/>
    <property type="match status" value="1"/>
</dbReference>
<feature type="domain" description="Translocation and assembly module TamB C-terminal" evidence="5">
    <location>
        <begin position="598"/>
        <end position="907"/>
    </location>
</feature>
<comment type="caution">
    <text evidence="6">The sequence shown here is derived from an EMBL/GenBank/DDBJ whole genome shotgun (WGS) entry which is preliminary data.</text>
</comment>
<dbReference type="EMBL" id="NRSD01000001">
    <property type="protein sequence ID" value="MBK1643197.1"/>
    <property type="molecule type" value="Genomic_DNA"/>
</dbReference>
<dbReference type="GO" id="GO:0009306">
    <property type="term" value="P:protein secretion"/>
    <property type="evidence" value="ECO:0007669"/>
    <property type="project" value="InterPro"/>
</dbReference>
<dbReference type="AlphaFoldDB" id="A0A9X0WEL2"/>
<comment type="subcellular location">
    <subcellularLocation>
        <location evidence="1">Membrane</location>
        <topology evidence="1">Single-pass membrane protein</topology>
    </subcellularLocation>
</comment>
<evidence type="ECO:0000256" key="2">
    <source>
        <dbReference type="ARBA" id="ARBA00022692"/>
    </source>
</evidence>
<evidence type="ECO:0000256" key="3">
    <source>
        <dbReference type="ARBA" id="ARBA00022989"/>
    </source>
</evidence>
<evidence type="ECO:0000256" key="4">
    <source>
        <dbReference type="ARBA" id="ARBA00023136"/>
    </source>
</evidence>
<dbReference type="InterPro" id="IPR007452">
    <property type="entry name" value="TamB_C"/>
</dbReference>
<evidence type="ECO:0000259" key="5">
    <source>
        <dbReference type="Pfam" id="PF04357"/>
    </source>
</evidence>
<sequence length="942" mass="100639">MVRDPCVRVMRPVSWFARLRDLWPPMPWFALAVLCLLWLVATESGLRTLVALGTDVLSEQIRVDRVEGRLLSGVRLTGLQVTTASVVIQAAGVEWRWSPWQAIGGRLLIRSLVIEDLDLLLLAHDDQSRGSQAWPHLNGLPPFDLEHLEVSSFRLFRAGAAESRALIARLELAGRVAAHSPRLTALSVAGMDPLHEPALTVVASDCGRDGRPGWGLEWALRLSATDLNPAELLALLGTGIDASHWAGRLALDASSMGCMTGSGSVFEPTVDPVFELDLLSLRGELRGDAVAGAGRFRQDQNGLAVEALRLVSGANELLINGVLQQRLDLHGQLKVSDVMALHPGAAGRLRAEAWLTGTADAPHLRIDLDAANISLGPYGVGSLSAEADLDPSPDGSLAARLTAEGLMIAGHELGQWHARMHGTAAAHELVLSLTTADVSAKFEVGGALIGSGGYQGRLEQLNLVLAPVPGPPWTLQQSAPIVVDWPAIDIGPICLGDVTGDLGCLELGRGDQGRWRVVAQLAEFARFGDLVPQVSQLNGRFSADLDLAETFAEPDVRGRVEIRDGRFSIPLLGLEVTDLELAAILNGPDPARLIGAAEVGGGRLTLDGTASLDPFDLSIVARVTGTDLDAVRTSEYQLRVSPRLDLEARKEGASVRGDLLVATGLIAPRDFPEGVTRPSQDIFIKGQDQAARYPVDLAVDLRAGDAVRFEGFGLSGQVTGTLGLSQRPGHNLLGDGQLEIIDGQYRVPIGLERLRELDLGFGLGTGLGLGLDLGFGLGLTNDLIPPLRIVRGQLVWVRSPIGNPGLHVLGERRTGRTVANVRIIGTLTDPKFTFFSDSDPAMSESEAMTFLLTGMMPQGSDQAAGGGLAFRRSLGPGMTLDLETGGGRNQNRFRLQRDLGERLQLEAQGGSNRSLDLFWTFERASRGRAGDPDARSGQREPN</sequence>
<evidence type="ECO:0000313" key="7">
    <source>
        <dbReference type="Proteomes" id="UP001138802"/>
    </source>
</evidence>
<dbReference type="GO" id="GO:0097347">
    <property type="term" value="C:TAM protein secretion complex"/>
    <property type="evidence" value="ECO:0007669"/>
    <property type="project" value="TreeGrafter"/>
</dbReference>